<keyword evidence="2" id="KW-1185">Reference proteome</keyword>
<gene>
    <name evidence="1" type="ORF">SCP_0406250</name>
</gene>
<sequence>MCHRRLHFYKSSGCGHLTFTGENNIDCQSWDCFLSASHNCGSTSGNICRCRRYYTQPERIVDQEVPGKCPRCR</sequence>
<organism evidence="1 2">
    <name type="scientific">Sparassis crispa</name>
    <dbReference type="NCBI Taxonomy" id="139825"/>
    <lineage>
        <taxon>Eukaryota</taxon>
        <taxon>Fungi</taxon>
        <taxon>Dikarya</taxon>
        <taxon>Basidiomycota</taxon>
        <taxon>Agaricomycotina</taxon>
        <taxon>Agaricomycetes</taxon>
        <taxon>Polyporales</taxon>
        <taxon>Sparassidaceae</taxon>
        <taxon>Sparassis</taxon>
    </lineage>
</organism>
<reference evidence="1 2" key="1">
    <citation type="journal article" date="2018" name="Sci. Rep.">
        <title>Genome sequence of the cauliflower mushroom Sparassis crispa (Hanabiratake) and its association with beneficial usage.</title>
        <authorList>
            <person name="Kiyama R."/>
            <person name="Furutani Y."/>
            <person name="Kawaguchi K."/>
            <person name="Nakanishi T."/>
        </authorList>
    </citation>
    <scope>NUCLEOTIDE SEQUENCE [LARGE SCALE GENOMIC DNA]</scope>
</reference>
<dbReference type="AlphaFoldDB" id="A0A401GJA6"/>
<dbReference type="GeneID" id="38779158"/>
<evidence type="ECO:0000313" key="1">
    <source>
        <dbReference type="EMBL" id="GBE82241.1"/>
    </source>
</evidence>
<dbReference type="Proteomes" id="UP000287166">
    <property type="component" value="Unassembled WGS sequence"/>
</dbReference>
<dbReference type="OrthoDB" id="2816594at2759"/>
<proteinExistence type="predicted"/>
<name>A0A401GJA6_9APHY</name>
<comment type="caution">
    <text evidence="1">The sequence shown here is derived from an EMBL/GenBank/DDBJ whole genome shotgun (WGS) entry which is preliminary data.</text>
</comment>
<protein>
    <submittedName>
        <fullName evidence="1">Uncharacterized protein</fullName>
    </submittedName>
</protein>
<dbReference type="EMBL" id="BFAD01000004">
    <property type="protein sequence ID" value="GBE82241.1"/>
    <property type="molecule type" value="Genomic_DNA"/>
</dbReference>
<dbReference type="InParanoid" id="A0A401GJA6"/>
<dbReference type="RefSeq" id="XP_027613154.1">
    <property type="nucleotide sequence ID" value="XM_027757353.1"/>
</dbReference>
<evidence type="ECO:0000313" key="2">
    <source>
        <dbReference type="Proteomes" id="UP000287166"/>
    </source>
</evidence>
<accession>A0A401GJA6</accession>